<dbReference type="Proteomes" id="UP000187408">
    <property type="component" value="Unassembled WGS sequence"/>
</dbReference>
<dbReference type="STRING" id="1914305.BLW93_05945"/>
<comment type="caution">
    <text evidence="2">The sequence shown here is derived from an EMBL/GenBank/DDBJ whole genome shotgun (WGS) entry which is preliminary data.</text>
</comment>
<dbReference type="AlphaFoldDB" id="A0A1R1MKK3"/>
<sequence>MEKGFRDIEEYFLSVAENPKKTTQQKISKPQKKIDLNRKIRNLNEKLRGKDAKIKHLYAEISQLTKKIEELEKENRELSRFKEDKTIIENYKQQIENLKKEIAYLKSEIAEKDKKIKSYESSELPKSRVELFIEVALNSIATNITVKNGLKVLFSKRFRKDIAKEVACRPFLFESFMSALSRCETTSKLLKRDKQEIYRIRVTSPYGEFRAIYTKLDKETIKFHRFGQRDDIYKELDTSGWSLD</sequence>
<evidence type="ECO:0000313" key="3">
    <source>
        <dbReference type="Proteomes" id="UP000187408"/>
    </source>
</evidence>
<name>A0A1R1MKK3_9BACT</name>
<feature type="coiled-coil region" evidence="1">
    <location>
        <begin position="33"/>
        <end position="115"/>
    </location>
</feature>
<dbReference type="EMBL" id="MOEN01000021">
    <property type="protein sequence ID" value="OMH40293.1"/>
    <property type="molecule type" value="Genomic_DNA"/>
</dbReference>
<dbReference type="Gene3D" id="3.30.2310.20">
    <property type="entry name" value="RelE-like"/>
    <property type="match status" value="1"/>
</dbReference>
<evidence type="ECO:0000256" key="1">
    <source>
        <dbReference type="SAM" id="Coils"/>
    </source>
</evidence>
<proteinExistence type="predicted"/>
<evidence type="ECO:0000313" key="2">
    <source>
        <dbReference type="EMBL" id="OMH40293.1"/>
    </source>
</evidence>
<accession>A0A1R1MKK3</accession>
<dbReference type="InterPro" id="IPR035093">
    <property type="entry name" value="RelE/ParE_toxin_dom_sf"/>
</dbReference>
<keyword evidence="1" id="KW-0175">Coiled coil</keyword>
<organism evidence="2 3">
    <name type="scientific">Desulfurobacterium indicum</name>
    <dbReference type="NCBI Taxonomy" id="1914305"/>
    <lineage>
        <taxon>Bacteria</taxon>
        <taxon>Pseudomonadati</taxon>
        <taxon>Aquificota</taxon>
        <taxon>Aquificia</taxon>
        <taxon>Desulfurobacteriales</taxon>
        <taxon>Desulfurobacteriaceae</taxon>
        <taxon>Desulfurobacterium</taxon>
    </lineage>
</organism>
<keyword evidence="3" id="KW-1185">Reference proteome</keyword>
<dbReference type="Gene3D" id="1.10.287.1490">
    <property type="match status" value="1"/>
</dbReference>
<protein>
    <submittedName>
        <fullName evidence="2">Uncharacterized protein</fullName>
    </submittedName>
</protein>
<reference evidence="2 3" key="1">
    <citation type="submission" date="2016-10" db="EMBL/GenBank/DDBJ databases">
        <title>Genome sequence of a sulfur-reducing bacterium Desulfurobacterium indicum K6013.</title>
        <authorList>
            <person name="Cao J."/>
            <person name="Shao Z."/>
            <person name="Alain K."/>
            <person name="Jebbar M."/>
        </authorList>
    </citation>
    <scope>NUCLEOTIDE SEQUENCE [LARGE SCALE GENOMIC DNA]</scope>
    <source>
        <strain evidence="2 3">K6013</strain>
    </source>
</reference>
<dbReference type="RefSeq" id="WP_076713190.1">
    <property type="nucleotide sequence ID" value="NZ_MOEN01000021.1"/>
</dbReference>
<gene>
    <name evidence="2" type="ORF">BLW93_05945</name>
</gene>
<dbReference type="OrthoDB" id="13515at2"/>